<proteinExistence type="predicted"/>
<dbReference type="RefSeq" id="WP_343955644.1">
    <property type="nucleotide sequence ID" value="NZ_BAAAHQ010000100.1"/>
</dbReference>
<accession>A0ABN1RE05</accession>
<name>A0ABN1RE05_9ACTN</name>
<evidence type="ECO:0000313" key="2">
    <source>
        <dbReference type="Proteomes" id="UP001501578"/>
    </source>
</evidence>
<reference evidence="1 2" key="1">
    <citation type="journal article" date="2019" name="Int. J. Syst. Evol. Microbiol.">
        <title>The Global Catalogue of Microorganisms (GCM) 10K type strain sequencing project: providing services to taxonomists for standard genome sequencing and annotation.</title>
        <authorList>
            <consortium name="The Broad Institute Genomics Platform"/>
            <consortium name="The Broad Institute Genome Sequencing Center for Infectious Disease"/>
            <person name="Wu L."/>
            <person name="Ma J."/>
        </authorList>
    </citation>
    <scope>NUCLEOTIDE SEQUENCE [LARGE SCALE GENOMIC DNA]</scope>
    <source>
        <strain evidence="1 2">JCM 11136</strain>
    </source>
</reference>
<gene>
    <name evidence="1" type="ORF">GCM10009560_79430</name>
</gene>
<sequence length="82" mass="8966">MDQVEVVNEEVLYSRPGRARVERTSYSNGVIDYGVWVQTGVPPVETSAAFMHVPHEVNGAPVALAELIHDDGLVGMIYRKAA</sequence>
<protein>
    <submittedName>
        <fullName evidence="1">Uncharacterized protein</fullName>
    </submittedName>
</protein>
<comment type="caution">
    <text evidence="1">The sequence shown here is derived from an EMBL/GenBank/DDBJ whole genome shotgun (WGS) entry which is preliminary data.</text>
</comment>
<dbReference type="EMBL" id="BAAAHQ010000100">
    <property type="protein sequence ID" value="GAA0955546.1"/>
    <property type="molecule type" value="Genomic_DNA"/>
</dbReference>
<evidence type="ECO:0000313" key="1">
    <source>
        <dbReference type="EMBL" id="GAA0955546.1"/>
    </source>
</evidence>
<keyword evidence="2" id="KW-1185">Reference proteome</keyword>
<organism evidence="1 2">
    <name type="scientific">Nonomuraea longicatena</name>
    <dbReference type="NCBI Taxonomy" id="83682"/>
    <lineage>
        <taxon>Bacteria</taxon>
        <taxon>Bacillati</taxon>
        <taxon>Actinomycetota</taxon>
        <taxon>Actinomycetes</taxon>
        <taxon>Streptosporangiales</taxon>
        <taxon>Streptosporangiaceae</taxon>
        <taxon>Nonomuraea</taxon>
    </lineage>
</organism>
<dbReference type="Proteomes" id="UP001501578">
    <property type="component" value="Unassembled WGS sequence"/>
</dbReference>